<dbReference type="EMBL" id="CM001376">
    <property type="protein sequence ID" value="EHM13146.1"/>
    <property type="molecule type" value="Genomic_DNA"/>
</dbReference>
<dbReference type="Proteomes" id="UP000003806">
    <property type="component" value="Chromosome"/>
</dbReference>
<evidence type="ECO:0000313" key="2">
    <source>
        <dbReference type="Proteomes" id="UP000003806"/>
    </source>
</evidence>
<organism evidence="1 2">
    <name type="scientific">Jonquetella anthropi DSM 22815</name>
    <dbReference type="NCBI Taxonomy" id="885272"/>
    <lineage>
        <taxon>Bacteria</taxon>
        <taxon>Thermotogati</taxon>
        <taxon>Synergistota</taxon>
        <taxon>Synergistia</taxon>
        <taxon>Synergistales</taxon>
        <taxon>Dethiosulfovibrionaceae</taxon>
        <taxon>Jonquetella</taxon>
    </lineage>
</organism>
<accession>H0UKD7</accession>
<dbReference type="STRING" id="885272.JonanDRAFT_0766"/>
<dbReference type="RefSeq" id="WP_008521087.1">
    <property type="nucleotide sequence ID" value="NZ_CM001376.1"/>
</dbReference>
<dbReference type="AlphaFoldDB" id="H0UKD7"/>
<dbReference type="eggNOG" id="ENOG5033FR2">
    <property type="taxonomic scope" value="Bacteria"/>
</dbReference>
<evidence type="ECO:0000313" key="1">
    <source>
        <dbReference type="EMBL" id="EHM13146.1"/>
    </source>
</evidence>
<keyword evidence="2" id="KW-1185">Reference proteome</keyword>
<protein>
    <submittedName>
        <fullName evidence="1">Uncharacterized protein</fullName>
    </submittedName>
</protein>
<proteinExistence type="predicted"/>
<name>H0UKD7_9BACT</name>
<reference evidence="1 2" key="1">
    <citation type="submission" date="2011-11" db="EMBL/GenBank/DDBJ databases">
        <title>The Noncontiguous Finished genome of Jonquetella anthropi DSM 22815.</title>
        <authorList>
            <consortium name="US DOE Joint Genome Institute (JGI-PGF)"/>
            <person name="Lucas S."/>
            <person name="Copeland A."/>
            <person name="Lapidus A."/>
            <person name="Glavina del Rio T."/>
            <person name="Dalin E."/>
            <person name="Tice H."/>
            <person name="Bruce D."/>
            <person name="Goodwin L."/>
            <person name="Pitluck S."/>
            <person name="Peters L."/>
            <person name="Mikhailova N."/>
            <person name="Held B."/>
            <person name="Kyrpides N."/>
            <person name="Mavromatis K."/>
            <person name="Ivanova N."/>
            <person name="Markowitz V."/>
            <person name="Cheng J.-F."/>
            <person name="Hugenholtz P."/>
            <person name="Woyke T."/>
            <person name="Wu D."/>
            <person name="Gronow S."/>
            <person name="Wellnitz S."/>
            <person name="Brambilla E."/>
            <person name="Klenk H.-P."/>
            <person name="Eisen J.A."/>
        </authorList>
    </citation>
    <scope>NUCLEOTIDE SEQUENCE [LARGE SCALE GENOMIC DNA]</scope>
    <source>
        <strain evidence="1 2">DSM 22815</strain>
    </source>
</reference>
<dbReference type="OrthoDB" id="5648at2"/>
<gene>
    <name evidence="1" type="ORF">JonanDRAFT_0766</name>
</gene>
<sequence length="79" mass="8995">MSCHGETNFKANPEGLTWEAFRDQTIDLAAARGDEKFNAYVKGVTPRAWEHVLSENFFTPKAAEARLWKFYQSDVVGQN</sequence>
<dbReference type="HOGENOM" id="CLU_2601339_0_0_0"/>